<feature type="region of interest" description="Disordered" evidence="1">
    <location>
        <begin position="72"/>
        <end position="97"/>
    </location>
</feature>
<dbReference type="KEGG" id="bgf:BC1003_4430"/>
<organism evidence="3">
    <name type="scientific">Burkholderia sp. (strain CCGE1003)</name>
    <dbReference type="NCBI Taxonomy" id="640512"/>
    <lineage>
        <taxon>Bacteria</taxon>
        <taxon>Pseudomonadati</taxon>
        <taxon>Pseudomonadota</taxon>
        <taxon>Betaproteobacteria</taxon>
        <taxon>Burkholderiales</taxon>
        <taxon>Burkholderiaceae</taxon>
        <taxon>Burkholderia</taxon>
    </lineage>
</organism>
<accession>E1TFK8</accession>
<dbReference type="OrthoDB" id="9114813at2"/>
<dbReference type="InterPro" id="IPR025421">
    <property type="entry name" value="DUF4148"/>
</dbReference>
<sequence length="97" mass="9937">MNTQIKLIALFVTLAAPLASFAQSEQPLTRAEVKAQLKQIQQAGYNPAVAVDANYPADIQAAEARVAAQNAMAQSETTGYGSTATGTSQAGSAAPAQ</sequence>
<feature type="chain" id="PRO_5003152291" description="DUF4148 domain-containing protein" evidence="2">
    <location>
        <begin position="23"/>
        <end position="97"/>
    </location>
</feature>
<protein>
    <recommendedName>
        <fullName evidence="4">DUF4148 domain-containing protein</fullName>
    </recommendedName>
</protein>
<dbReference type="STRING" id="640512.BC1003_4430"/>
<evidence type="ECO:0000256" key="2">
    <source>
        <dbReference type="SAM" id="SignalP"/>
    </source>
</evidence>
<name>E1TFK8_BURSG</name>
<evidence type="ECO:0008006" key="4">
    <source>
        <dbReference type="Google" id="ProtNLM"/>
    </source>
</evidence>
<dbReference type="AlphaFoldDB" id="E1TFK8"/>
<evidence type="ECO:0000313" key="3">
    <source>
        <dbReference type="EMBL" id="ADN60362.1"/>
    </source>
</evidence>
<feature type="signal peptide" evidence="2">
    <location>
        <begin position="1"/>
        <end position="22"/>
    </location>
</feature>
<dbReference type="HOGENOM" id="CLU_117081_4_0_4"/>
<keyword evidence="2" id="KW-0732">Signal</keyword>
<gene>
    <name evidence="3" type="ordered locus">BC1003_4430</name>
</gene>
<dbReference type="eggNOG" id="ENOG50316IW">
    <property type="taxonomic scope" value="Bacteria"/>
</dbReference>
<proteinExistence type="predicted"/>
<dbReference type="Pfam" id="PF13663">
    <property type="entry name" value="DUF4148"/>
    <property type="match status" value="1"/>
</dbReference>
<dbReference type="EMBL" id="CP002218">
    <property type="protein sequence ID" value="ADN60362.1"/>
    <property type="molecule type" value="Genomic_DNA"/>
</dbReference>
<reference evidence="3" key="1">
    <citation type="submission" date="2010-09" db="EMBL/GenBank/DDBJ databases">
        <title>Complete sequence of chromosome2 of Burkholderia sp. CCGE1003.</title>
        <authorList>
            <consortium name="US DOE Joint Genome Institute"/>
            <person name="Lucas S."/>
            <person name="Copeland A."/>
            <person name="Lapidus A."/>
            <person name="Cheng J.-F."/>
            <person name="Bruce D."/>
            <person name="Goodwin L."/>
            <person name="Pitluck S."/>
            <person name="Daligault H."/>
            <person name="Davenport K."/>
            <person name="Detter J.C."/>
            <person name="Han C."/>
            <person name="Tapia R."/>
            <person name="Land M."/>
            <person name="Hauser L."/>
            <person name="Jeffries C."/>
            <person name="Kyrpides N."/>
            <person name="Ivanova N."/>
            <person name="Ovchinnikova G."/>
            <person name="Martinez-Romero E."/>
            <person name="Rogel M.A."/>
            <person name="Auchtung J."/>
            <person name="Tiedje J.M."/>
            <person name="Woyke T."/>
        </authorList>
    </citation>
    <scope>NUCLEOTIDE SEQUENCE</scope>
    <source>
        <strain evidence="3">CCGE1003</strain>
    </source>
</reference>
<evidence type="ECO:0000256" key="1">
    <source>
        <dbReference type="SAM" id="MobiDB-lite"/>
    </source>
</evidence>